<gene>
    <name evidence="1" type="ORF">Tci_033649</name>
</gene>
<dbReference type="EMBL" id="BKCJ010004543">
    <property type="protein sequence ID" value="GEU61671.1"/>
    <property type="molecule type" value="Genomic_DNA"/>
</dbReference>
<evidence type="ECO:0000313" key="1">
    <source>
        <dbReference type="EMBL" id="GEU61671.1"/>
    </source>
</evidence>
<name>A0A6L2LIP2_TANCI</name>
<dbReference type="AlphaFoldDB" id="A0A6L2LIP2"/>
<protein>
    <submittedName>
        <fullName evidence="1">Uncharacterized protein</fullName>
    </submittedName>
</protein>
<organism evidence="1">
    <name type="scientific">Tanacetum cinerariifolium</name>
    <name type="common">Dalmatian daisy</name>
    <name type="synonym">Chrysanthemum cinerariifolium</name>
    <dbReference type="NCBI Taxonomy" id="118510"/>
    <lineage>
        <taxon>Eukaryota</taxon>
        <taxon>Viridiplantae</taxon>
        <taxon>Streptophyta</taxon>
        <taxon>Embryophyta</taxon>
        <taxon>Tracheophyta</taxon>
        <taxon>Spermatophyta</taxon>
        <taxon>Magnoliopsida</taxon>
        <taxon>eudicotyledons</taxon>
        <taxon>Gunneridae</taxon>
        <taxon>Pentapetalae</taxon>
        <taxon>asterids</taxon>
        <taxon>campanulids</taxon>
        <taxon>Asterales</taxon>
        <taxon>Asteraceae</taxon>
        <taxon>Asteroideae</taxon>
        <taxon>Anthemideae</taxon>
        <taxon>Anthemidinae</taxon>
        <taxon>Tanacetum</taxon>
    </lineage>
</organism>
<comment type="caution">
    <text evidence="1">The sequence shown here is derived from an EMBL/GenBank/DDBJ whole genome shotgun (WGS) entry which is preliminary data.</text>
</comment>
<accession>A0A6L2LIP2</accession>
<reference evidence="1" key="1">
    <citation type="journal article" date="2019" name="Sci. Rep.">
        <title>Draft genome of Tanacetum cinerariifolium, the natural source of mosquito coil.</title>
        <authorList>
            <person name="Yamashiro T."/>
            <person name="Shiraishi A."/>
            <person name="Satake H."/>
            <person name="Nakayama K."/>
        </authorList>
    </citation>
    <scope>NUCLEOTIDE SEQUENCE</scope>
</reference>
<sequence length="114" mass="13213">MEKCLSTYNGRISAITPPAWKNHMDNHMDVELLDLHDRYYARQAVVDNAVNRTSCELLQVIEKLRGKFDVMKNRGRAREEECEELWAKCKAAMTEFEKIPTIVALQEKISSQRG</sequence>
<proteinExistence type="predicted"/>